<dbReference type="SUPFAM" id="SSF103473">
    <property type="entry name" value="MFS general substrate transporter"/>
    <property type="match status" value="1"/>
</dbReference>
<dbReference type="EMBL" id="JAEHOC010000048">
    <property type="protein sequence ID" value="KAG2426262.1"/>
    <property type="molecule type" value="Genomic_DNA"/>
</dbReference>
<feature type="transmembrane region" description="Helical" evidence="8">
    <location>
        <begin position="554"/>
        <end position="577"/>
    </location>
</feature>
<feature type="compositionally biased region" description="Low complexity" evidence="7">
    <location>
        <begin position="365"/>
        <end position="376"/>
    </location>
</feature>
<feature type="region of interest" description="Disordered" evidence="7">
    <location>
        <begin position="824"/>
        <end position="983"/>
    </location>
</feature>
<keyword evidence="4 8" id="KW-0812">Transmembrane</keyword>
<feature type="compositionally biased region" description="Low complexity" evidence="7">
    <location>
        <begin position="298"/>
        <end position="316"/>
    </location>
</feature>
<feature type="region of interest" description="Disordered" evidence="7">
    <location>
        <begin position="354"/>
        <end position="399"/>
    </location>
</feature>
<feature type="transmembrane region" description="Helical" evidence="8">
    <location>
        <begin position="513"/>
        <end position="534"/>
    </location>
</feature>
<dbReference type="PANTHER" id="PTHR31585:SF0">
    <property type="entry name" value="FOLATE-BIOPTERIN TRANSPORTER 1, CHLOROPLASTIC"/>
    <property type="match status" value="1"/>
</dbReference>
<keyword evidence="10" id="KW-1185">Reference proteome</keyword>
<evidence type="ECO:0000256" key="8">
    <source>
        <dbReference type="SAM" id="Phobius"/>
    </source>
</evidence>
<evidence type="ECO:0000256" key="7">
    <source>
        <dbReference type="SAM" id="MobiDB-lite"/>
    </source>
</evidence>
<dbReference type="AlphaFoldDB" id="A0A835SFH3"/>
<dbReference type="Gene3D" id="1.20.1250.20">
    <property type="entry name" value="MFS general substrate transporter like domains"/>
    <property type="match status" value="1"/>
</dbReference>
<comment type="subcellular location">
    <subcellularLocation>
        <location evidence="1">Membrane</location>
        <topology evidence="1">Multi-pass membrane protein</topology>
    </subcellularLocation>
</comment>
<feature type="compositionally biased region" description="Gly residues" evidence="7">
    <location>
        <begin position="924"/>
        <end position="937"/>
    </location>
</feature>
<evidence type="ECO:0000256" key="1">
    <source>
        <dbReference type="ARBA" id="ARBA00004141"/>
    </source>
</evidence>
<evidence type="ECO:0000313" key="10">
    <source>
        <dbReference type="Proteomes" id="UP000650467"/>
    </source>
</evidence>
<dbReference type="Pfam" id="PF03092">
    <property type="entry name" value="BT1"/>
    <property type="match status" value="1"/>
</dbReference>
<feature type="compositionally biased region" description="Low complexity" evidence="7">
    <location>
        <begin position="948"/>
        <end position="967"/>
    </location>
</feature>
<dbReference type="InterPro" id="IPR039309">
    <property type="entry name" value="BT1"/>
</dbReference>
<gene>
    <name evidence="9" type="ORF">HXX76_013020</name>
</gene>
<dbReference type="Proteomes" id="UP000650467">
    <property type="component" value="Unassembled WGS sequence"/>
</dbReference>
<feature type="transmembrane region" description="Helical" evidence="8">
    <location>
        <begin position="75"/>
        <end position="95"/>
    </location>
</feature>
<dbReference type="PANTHER" id="PTHR31585">
    <property type="entry name" value="FOLATE-BIOPTERIN TRANSPORTER 1, CHLOROPLASTIC"/>
    <property type="match status" value="1"/>
</dbReference>
<feature type="transmembrane region" description="Helical" evidence="8">
    <location>
        <begin position="621"/>
        <end position="649"/>
    </location>
</feature>
<feature type="region of interest" description="Disordered" evidence="7">
    <location>
        <begin position="298"/>
        <end position="332"/>
    </location>
</feature>
<name>A0A835SFH3_CHLIN</name>
<reference evidence="9" key="1">
    <citation type="journal article" date="2020" name="bioRxiv">
        <title>Comparative genomics of Chlamydomonas.</title>
        <authorList>
            <person name="Craig R.J."/>
            <person name="Hasan A.R."/>
            <person name="Ness R.W."/>
            <person name="Keightley P.D."/>
        </authorList>
    </citation>
    <scope>NUCLEOTIDE SEQUENCE</scope>
    <source>
        <strain evidence="9">SAG 7.73</strain>
    </source>
</reference>
<feature type="compositionally biased region" description="Basic residues" evidence="7">
    <location>
        <begin position="845"/>
        <end position="859"/>
    </location>
</feature>
<dbReference type="GO" id="GO:0016020">
    <property type="term" value="C:membrane"/>
    <property type="evidence" value="ECO:0007669"/>
    <property type="project" value="UniProtKB-SubCell"/>
</dbReference>
<comment type="similarity">
    <text evidence="2">Belongs to the major facilitator superfamily. Folate-biopterin transporter (TC 2.A.71) family.</text>
</comment>
<dbReference type="NCBIfam" id="TIGR00788">
    <property type="entry name" value="fbt"/>
    <property type="match status" value="1"/>
</dbReference>
<keyword evidence="5 8" id="KW-1133">Transmembrane helix</keyword>
<feature type="compositionally biased region" description="Basic residues" evidence="7">
    <location>
        <begin position="454"/>
        <end position="467"/>
    </location>
</feature>
<feature type="transmembrane region" description="Helical" evidence="8">
    <location>
        <begin position="670"/>
        <end position="690"/>
    </location>
</feature>
<evidence type="ECO:0000256" key="5">
    <source>
        <dbReference type="ARBA" id="ARBA00022989"/>
    </source>
</evidence>
<evidence type="ECO:0000313" key="9">
    <source>
        <dbReference type="EMBL" id="KAG2426262.1"/>
    </source>
</evidence>
<feature type="compositionally biased region" description="Gly residues" evidence="7">
    <location>
        <begin position="897"/>
        <end position="907"/>
    </location>
</feature>
<dbReference type="InterPro" id="IPR036259">
    <property type="entry name" value="MFS_trans_sf"/>
</dbReference>
<proteinExistence type="inferred from homology"/>
<evidence type="ECO:0000256" key="3">
    <source>
        <dbReference type="ARBA" id="ARBA00022448"/>
    </source>
</evidence>
<organism evidence="9 10">
    <name type="scientific">Chlamydomonas incerta</name>
    <dbReference type="NCBI Taxonomy" id="51695"/>
    <lineage>
        <taxon>Eukaryota</taxon>
        <taxon>Viridiplantae</taxon>
        <taxon>Chlorophyta</taxon>
        <taxon>core chlorophytes</taxon>
        <taxon>Chlorophyceae</taxon>
        <taxon>CS clade</taxon>
        <taxon>Chlamydomonadales</taxon>
        <taxon>Chlamydomonadaceae</taxon>
        <taxon>Chlamydomonas</taxon>
    </lineage>
</organism>
<feature type="transmembrane region" description="Helical" evidence="8">
    <location>
        <begin position="589"/>
        <end position="609"/>
    </location>
</feature>
<keyword evidence="6 8" id="KW-0472">Membrane</keyword>
<protein>
    <submittedName>
        <fullName evidence="9">Uncharacterized protein</fullName>
    </submittedName>
</protein>
<dbReference type="OrthoDB" id="754047at2759"/>
<feature type="compositionally biased region" description="Acidic residues" evidence="7">
    <location>
        <begin position="750"/>
        <end position="766"/>
    </location>
</feature>
<comment type="caution">
    <text evidence="9">The sequence shown here is derived from an EMBL/GenBank/DDBJ whole genome shotgun (WGS) entry which is preliminary data.</text>
</comment>
<feature type="transmembrane region" description="Helical" evidence="8">
    <location>
        <begin position="42"/>
        <end position="63"/>
    </location>
</feature>
<dbReference type="InterPro" id="IPR004324">
    <property type="entry name" value="FBT"/>
</dbReference>
<feature type="region of interest" description="Disordered" evidence="7">
    <location>
        <begin position="438"/>
        <end position="471"/>
    </location>
</feature>
<feature type="transmembrane region" description="Helical" evidence="8">
    <location>
        <begin position="696"/>
        <end position="718"/>
    </location>
</feature>
<accession>A0A835SFH3</accession>
<sequence length="983" mass="96426">MRKEPALLAMSLVYLVQGLSDMAWLAEKYFLKDDLGASPAQVSLFLSLASVPWMVKPLLGFISDSLPLWGYRRRSYLLLASAAAAGSWVYLAVGATSLSSTLWAMVLGSGAVALSDVVVDSMVVEKAREEEQDSAGNLQSLCWAAYAVGQVATAALSGSLVEAHGPRFVFGLTAAFPLLIGAASMMVHEERVTAEAALRGLTASLEETWSSDDEGDWEGGGGWEAAAGAAGAAGVLGATSLPLVAAAAEADRTAQASSSGRGGAAADYATGANGANGAGTGNGNGAWAAWSSASARSSGSSSSGAYGGSAATQAATPLQPEPGGMPGAAAAGPDTDVAAAAAARARVAAAALFASPPSLPPPPTAATSAVPDDWGPPAAPLPGSPCLGGLAPPPPAGPADAAAVTPFALLPAVSSASLGGGGGGLALSLLPPPAPADIPCPTTAALHTTPASPRGRHRRPGGSRTHKPLPSPSALAAASALLPRPHPPSLAERGAALAAAAAGARSSMLSHGAALWSALSAPAIAWPVTFLMLLSATPAADDAVFFFEVEALGFTPSFLGAVQLAIAVASLGGVWLYNAAFKGVPLRSFLLWGNLLGAALQCSDLLLVARVNTWLGLDDRLFVLGGSVVTSVITNVLSMPTLVLAARLCPKGLEATMFATIMSLLNMADGVRYAGGAGLMAALGVSGGSYDNLPLLVGLCNAALLLPLPVLVLVPAGLDCAELAASAGASAAGSAAASRDGGAGRRAGAGEDEDECELSGLEEEEAAAVPVPVPVPEPEPLVQTPVAAAVATVAAASASAAPAVAVLAPVDSVAAAGGAAAEGVSSSAAADGSAATPGTVSGRSRSPHKKPQPHLHPHSHFGDPIQHQPLSEQTWRQGWDPNWPPPPPQQLAEDGGGDPGGGNGGAGPADRRGMELAAVQAGSSGSGNGNGGAGSETGAGEVKANGHPSSAAAAPSQTPPAAASESAAGGGEGEAARVVARGP</sequence>
<evidence type="ECO:0000256" key="2">
    <source>
        <dbReference type="ARBA" id="ARBA00007015"/>
    </source>
</evidence>
<feature type="region of interest" description="Disordered" evidence="7">
    <location>
        <begin position="734"/>
        <end position="776"/>
    </location>
</feature>
<evidence type="ECO:0000256" key="4">
    <source>
        <dbReference type="ARBA" id="ARBA00022692"/>
    </source>
</evidence>
<feature type="compositionally biased region" description="Low complexity" evidence="7">
    <location>
        <begin position="824"/>
        <end position="839"/>
    </location>
</feature>
<feature type="transmembrane region" description="Helical" evidence="8">
    <location>
        <begin position="167"/>
        <end position="187"/>
    </location>
</feature>
<feature type="transmembrane region" description="Helical" evidence="8">
    <location>
        <begin position="140"/>
        <end position="161"/>
    </location>
</feature>
<keyword evidence="3" id="KW-0813">Transport</keyword>
<evidence type="ECO:0000256" key="6">
    <source>
        <dbReference type="ARBA" id="ARBA00023136"/>
    </source>
</evidence>